<feature type="signal peptide" evidence="1">
    <location>
        <begin position="1"/>
        <end position="21"/>
    </location>
</feature>
<dbReference type="EMBL" id="FZOS01000022">
    <property type="protein sequence ID" value="SNS89166.1"/>
    <property type="molecule type" value="Genomic_DNA"/>
</dbReference>
<evidence type="ECO:0008006" key="4">
    <source>
        <dbReference type="Google" id="ProtNLM"/>
    </source>
</evidence>
<dbReference type="RefSeq" id="WP_089220660.1">
    <property type="nucleotide sequence ID" value="NZ_FZOS01000022.1"/>
</dbReference>
<proteinExistence type="predicted"/>
<accession>A0A239I5L5</accession>
<reference evidence="3" key="1">
    <citation type="submission" date="2017-06" db="EMBL/GenBank/DDBJ databases">
        <authorList>
            <person name="Varghese N."/>
            <person name="Submissions S."/>
        </authorList>
    </citation>
    <scope>NUCLEOTIDE SEQUENCE [LARGE SCALE GENOMIC DNA]</scope>
    <source>
        <strain evidence="3">LNB2</strain>
    </source>
</reference>
<dbReference type="InterPro" id="IPR002816">
    <property type="entry name" value="TraB/PrgY/GumN_fam"/>
</dbReference>
<evidence type="ECO:0000313" key="3">
    <source>
        <dbReference type="Proteomes" id="UP000198281"/>
    </source>
</evidence>
<organism evidence="2 3">
    <name type="scientific">Edaphosphingomonas laterariae</name>
    <dbReference type="NCBI Taxonomy" id="861865"/>
    <lineage>
        <taxon>Bacteria</taxon>
        <taxon>Pseudomonadati</taxon>
        <taxon>Pseudomonadota</taxon>
        <taxon>Alphaproteobacteria</taxon>
        <taxon>Sphingomonadales</taxon>
        <taxon>Rhizorhabdaceae</taxon>
        <taxon>Edaphosphingomonas</taxon>
    </lineage>
</organism>
<dbReference type="PANTHER" id="PTHR40590:SF1">
    <property type="entry name" value="CYTOPLASMIC PROTEIN"/>
    <property type="match status" value="1"/>
</dbReference>
<dbReference type="OrthoDB" id="9806326at2"/>
<sequence length="300" mass="32341">MTIFRKLLAAFVAAGLTACNAAPSPAAKPPKEGRPALWKLADEDTTIWLFGTIHVLPPGYKWRDAVIDKAVAQSDGLVIEAILDRTDPSKAMALLARIGMTPGLPPLVDRVPADKKAALAALIARSKVPPRVLDGMDTWSGALMLMPVLLGDLGLAGGIGVEEQLEGDFKAVNKPIEGLETAEQQLRVLDGMPEDAQRQFLIAMVDDGADQKVEFEKMLTAWARGDEKGISASFDKDVRVSPELREALLVRRNAAWTEWLKARLDKPGTVFVAVGAGHLAGNDSVIAMLKAKKLKVQRVQ</sequence>
<dbReference type="PANTHER" id="PTHR40590">
    <property type="entry name" value="CYTOPLASMIC PROTEIN-RELATED"/>
    <property type="match status" value="1"/>
</dbReference>
<dbReference type="CDD" id="cd14789">
    <property type="entry name" value="Tiki"/>
    <property type="match status" value="1"/>
</dbReference>
<evidence type="ECO:0000256" key="1">
    <source>
        <dbReference type="SAM" id="SignalP"/>
    </source>
</evidence>
<protein>
    <recommendedName>
        <fullName evidence="4">TraB family protein</fullName>
    </recommendedName>
</protein>
<keyword evidence="1" id="KW-0732">Signal</keyword>
<dbReference type="InterPro" id="IPR047111">
    <property type="entry name" value="YbaP-like"/>
</dbReference>
<feature type="chain" id="PRO_5013371633" description="TraB family protein" evidence="1">
    <location>
        <begin position="22"/>
        <end position="300"/>
    </location>
</feature>
<name>A0A239I5L5_9SPHN</name>
<dbReference type="Proteomes" id="UP000198281">
    <property type="component" value="Unassembled WGS sequence"/>
</dbReference>
<dbReference type="Pfam" id="PF01963">
    <property type="entry name" value="TraB_PrgY_gumN"/>
    <property type="match status" value="1"/>
</dbReference>
<keyword evidence="3" id="KW-1185">Reference proteome</keyword>
<gene>
    <name evidence="2" type="ORF">SAMN06295912_12218</name>
</gene>
<evidence type="ECO:0000313" key="2">
    <source>
        <dbReference type="EMBL" id="SNS89166.1"/>
    </source>
</evidence>
<dbReference type="AlphaFoldDB" id="A0A239I5L5"/>
<dbReference type="PROSITE" id="PS51257">
    <property type="entry name" value="PROKAR_LIPOPROTEIN"/>
    <property type="match status" value="1"/>
</dbReference>